<dbReference type="PANTHER" id="PTHR30506:SF3">
    <property type="entry name" value="UPF0126 INNER MEMBRANE PROTEIN YADS-RELATED"/>
    <property type="match status" value="1"/>
</dbReference>
<comment type="subcellular location">
    <subcellularLocation>
        <location evidence="1">Cell membrane</location>
        <topology evidence="1">Multi-pass membrane protein</topology>
    </subcellularLocation>
</comment>
<protein>
    <submittedName>
        <fullName evidence="9">Trimeric intracellular cation channel family protein</fullName>
    </submittedName>
</protein>
<proteinExistence type="inferred from homology"/>
<comment type="caution">
    <text evidence="9">The sequence shown here is derived from an EMBL/GenBank/DDBJ whole genome shotgun (WGS) entry which is preliminary data.</text>
</comment>
<keyword evidence="5 7" id="KW-1133">Transmembrane helix</keyword>
<keyword evidence="4 7" id="KW-0812">Transmembrane</keyword>
<evidence type="ECO:0000313" key="9">
    <source>
        <dbReference type="EMBL" id="MDP8188115.1"/>
    </source>
</evidence>
<sequence length="201" mass="21788">MFLYIVDLLGTAIFAVSGVSMAFRLKMDAVGVLVLASVVAIGGGTIRDIVLDVPVFWLTDNNYIWVVIATCILMIVFTKKPTRLPWYILPVSDAFGLAFFAIMGAEKALHYGFSPTVAVLMGTLTGCGGGAIRDVLAGQIPFIFQKEIYASACIMGATVYCLLDYSHLPRFVNVIVGIVVVLAIRLTAIKWQLSLPTFSKD</sequence>
<organism evidence="9 10">
    <name type="scientific">Pasteurella atlantica</name>
    <dbReference type="NCBI Taxonomy" id="2827233"/>
    <lineage>
        <taxon>Bacteria</taxon>
        <taxon>Pseudomonadati</taxon>
        <taxon>Pseudomonadota</taxon>
        <taxon>Gammaproteobacteria</taxon>
        <taxon>Pasteurellales</taxon>
        <taxon>Pasteurellaceae</taxon>
        <taxon>Pasteurella</taxon>
    </lineage>
</organism>
<feature type="transmembrane region" description="Helical" evidence="7">
    <location>
        <begin position="30"/>
        <end position="50"/>
    </location>
</feature>
<reference evidence="9" key="1">
    <citation type="journal article" date="2023" name="Front. Microbiol.">
        <title>Phylogeography and host specificity of Pasteurellaceae pathogenic to sea-farmed fish in the north-east Atlantic.</title>
        <authorList>
            <person name="Gulla S."/>
            <person name="Colquhoun D.J."/>
            <person name="Olsen A.B."/>
            <person name="Spilsberg B."/>
            <person name="Lagesen K."/>
            <person name="Aakesson C.P."/>
            <person name="Strom S."/>
            <person name="Manji F."/>
            <person name="Birkbeck T.H."/>
            <person name="Nilsen H.K."/>
        </authorList>
    </citation>
    <scope>NUCLEOTIDE SEQUENCE</scope>
    <source>
        <strain evidence="9">VIB1234</strain>
    </source>
</reference>
<feature type="transmembrane region" description="Helical" evidence="7">
    <location>
        <begin position="86"/>
        <end position="105"/>
    </location>
</feature>
<dbReference type="InterPro" id="IPR005115">
    <property type="entry name" value="Gly_transporter"/>
</dbReference>
<evidence type="ECO:0000256" key="4">
    <source>
        <dbReference type="ARBA" id="ARBA00022692"/>
    </source>
</evidence>
<dbReference type="PANTHER" id="PTHR30506">
    <property type="entry name" value="INNER MEMBRANE PROTEIN"/>
    <property type="match status" value="1"/>
</dbReference>
<feature type="transmembrane region" description="Helical" evidence="7">
    <location>
        <begin position="6"/>
        <end position="23"/>
    </location>
</feature>
<dbReference type="EMBL" id="JASAYJ010000029">
    <property type="protein sequence ID" value="MDP8188115.1"/>
    <property type="molecule type" value="Genomic_DNA"/>
</dbReference>
<dbReference type="RefSeq" id="WP_211597008.1">
    <property type="nucleotide sequence ID" value="NZ_JAGRQI010000001.1"/>
</dbReference>
<feature type="domain" description="Glycine transporter" evidence="8">
    <location>
        <begin position="91"/>
        <end position="163"/>
    </location>
</feature>
<evidence type="ECO:0000256" key="6">
    <source>
        <dbReference type="ARBA" id="ARBA00023136"/>
    </source>
</evidence>
<feature type="transmembrane region" description="Helical" evidence="7">
    <location>
        <begin position="148"/>
        <end position="165"/>
    </location>
</feature>
<dbReference type="GO" id="GO:0005886">
    <property type="term" value="C:plasma membrane"/>
    <property type="evidence" value="ECO:0007669"/>
    <property type="project" value="UniProtKB-SubCell"/>
</dbReference>
<dbReference type="AlphaFoldDB" id="A0AAW8CHP1"/>
<name>A0AAW8CHP1_9PAST</name>
<keyword evidence="3" id="KW-1003">Cell membrane</keyword>
<accession>A0AAW8CHP1</accession>
<feature type="transmembrane region" description="Helical" evidence="7">
    <location>
        <begin position="62"/>
        <end position="79"/>
    </location>
</feature>
<evidence type="ECO:0000313" key="10">
    <source>
        <dbReference type="Proteomes" id="UP001230466"/>
    </source>
</evidence>
<evidence type="ECO:0000259" key="8">
    <source>
        <dbReference type="Pfam" id="PF03458"/>
    </source>
</evidence>
<dbReference type="Pfam" id="PF03458">
    <property type="entry name" value="Gly_transporter"/>
    <property type="match status" value="2"/>
</dbReference>
<evidence type="ECO:0000256" key="2">
    <source>
        <dbReference type="ARBA" id="ARBA00008193"/>
    </source>
</evidence>
<evidence type="ECO:0000256" key="5">
    <source>
        <dbReference type="ARBA" id="ARBA00022989"/>
    </source>
</evidence>
<gene>
    <name evidence="9" type="ORF">QJU78_10155</name>
</gene>
<feature type="domain" description="Glycine transporter" evidence="8">
    <location>
        <begin position="5"/>
        <end position="78"/>
    </location>
</feature>
<dbReference type="Proteomes" id="UP001230466">
    <property type="component" value="Unassembled WGS sequence"/>
</dbReference>
<comment type="similarity">
    <text evidence="2">Belongs to the UPF0126 family.</text>
</comment>
<feature type="transmembrane region" description="Helical" evidence="7">
    <location>
        <begin position="171"/>
        <end position="188"/>
    </location>
</feature>
<evidence type="ECO:0000256" key="3">
    <source>
        <dbReference type="ARBA" id="ARBA00022475"/>
    </source>
</evidence>
<evidence type="ECO:0000256" key="7">
    <source>
        <dbReference type="SAM" id="Phobius"/>
    </source>
</evidence>
<keyword evidence="6 7" id="KW-0472">Membrane</keyword>
<evidence type="ECO:0000256" key="1">
    <source>
        <dbReference type="ARBA" id="ARBA00004651"/>
    </source>
</evidence>